<name>A0ABT9U1E2_PAEHA</name>
<accession>A0ABT9U1E2</accession>
<evidence type="ECO:0000256" key="1">
    <source>
        <dbReference type="SAM" id="MobiDB-lite"/>
    </source>
</evidence>
<comment type="caution">
    <text evidence="2">The sequence shown here is derived from an EMBL/GenBank/DDBJ whole genome shotgun (WGS) entry which is preliminary data.</text>
</comment>
<reference evidence="2 3" key="1">
    <citation type="submission" date="2023-07" db="EMBL/GenBank/DDBJ databases">
        <title>Sorghum-associated microbial communities from plants grown in Nebraska, USA.</title>
        <authorList>
            <person name="Schachtman D."/>
        </authorList>
    </citation>
    <scope>NUCLEOTIDE SEQUENCE [LARGE SCALE GENOMIC DNA]</scope>
    <source>
        <strain evidence="2 3">CC482</strain>
    </source>
</reference>
<dbReference type="EMBL" id="JAUSSU010000005">
    <property type="protein sequence ID" value="MDQ0113451.1"/>
    <property type="molecule type" value="Genomic_DNA"/>
</dbReference>
<sequence>MVSAYNNFKLAIYCTASCLDSSFDKLAQELDFFAKHLYVSKVYIENHRGDVSLSKERLLELKQFLNERGIEAAGGITPTLGSSYRPGYERLFGGICYTDAASRAAFQAAVETAASVFDEIIFDDFFFTNCGCDDCLEAKGERTWEQFRLELMTEVSANLIKKPAKSVNPNVKLVIKYPNWNEAYQASGYNTETQPAIFEGVYTGTETRDPAISQQHIPRYASYSLLRWMDQLSPDGGNGGAWFDSLDCTYIDYYLEQANLSVYGKARELTLFCYSLLKDSVYVPALGFQLEKLDKAAGQLGRPLGVHVYEPHHAKGEDHLYDYLGMLGIPMELSPHFPGDGKPLLLTANAARDEGIIERMKGYLKDGGHIIMTSGFLERMHGKGAEQFTTLHPTGKKLAVQQFAIDTASCTFDTFTLSAEPLSYPIFDYSTNGTWQSIVALKGHNNIPILMYDNYGRGKIHTLIIPDDYADLWKLPSEVVTKIRSVMTGKLLPYQLEGPAHVGLFAYDNGSLVIESFASQPQKWCFRLPEGMSLQAPNGGRPLKSAGQDKDGSSRYEIKLAPSTMQLLRVTDSEQA</sequence>
<feature type="region of interest" description="Disordered" evidence="1">
    <location>
        <begin position="536"/>
        <end position="555"/>
    </location>
</feature>
<evidence type="ECO:0000313" key="3">
    <source>
        <dbReference type="Proteomes" id="UP001229346"/>
    </source>
</evidence>
<gene>
    <name evidence="2" type="ORF">J2T15_002892</name>
</gene>
<evidence type="ECO:0000313" key="2">
    <source>
        <dbReference type="EMBL" id="MDQ0113451.1"/>
    </source>
</evidence>
<dbReference type="RefSeq" id="WP_307204649.1">
    <property type="nucleotide sequence ID" value="NZ_JAUSSU010000005.1"/>
</dbReference>
<organism evidence="2 3">
    <name type="scientific">Paenibacillus harenae</name>
    <dbReference type="NCBI Taxonomy" id="306543"/>
    <lineage>
        <taxon>Bacteria</taxon>
        <taxon>Bacillati</taxon>
        <taxon>Bacillota</taxon>
        <taxon>Bacilli</taxon>
        <taxon>Bacillales</taxon>
        <taxon>Paenibacillaceae</taxon>
        <taxon>Paenibacillus</taxon>
    </lineage>
</organism>
<evidence type="ECO:0008006" key="4">
    <source>
        <dbReference type="Google" id="ProtNLM"/>
    </source>
</evidence>
<dbReference type="Proteomes" id="UP001229346">
    <property type="component" value="Unassembled WGS sequence"/>
</dbReference>
<keyword evidence="3" id="KW-1185">Reference proteome</keyword>
<proteinExistence type="predicted"/>
<protein>
    <recommendedName>
        <fullName evidence="4">Permease</fullName>
    </recommendedName>
</protein>